<dbReference type="GO" id="GO:0005783">
    <property type="term" value="C:endoplasmic reticulum"/>
    <property type="evidence" value="ECO:0007669"/>
    <property type="project" value="UniProtKB-SubCell"/>
</dbReference>
<sequence length="422" mass="44707">MTTATSPSNQENTTTREPTEITMSAPLSPESILGQMAQALPTHEPDDTTSDLSSSLDAIALFVHACMVNLEYKLVGLNEDDKLAAECERLSPRLPAQWNRSLNSHSFVYRHPQSSMTYIIKVDRLGSKIETRGLAVGHERIARFEISARDYISPSSLPLRIPFVESSSQENKKQEDRGEPLIAALRSLFVSTARIADLAGLLKVSIIQRLLPSLQKEGYEEESPDYRAARQDADETARRGTGARPNPLVPVPGNPEPAMPNPYPAPDAFTPPPRAPVPAGDFPPPGFDDEYDIYRRPGAGLIPPGLRGPGAGMGSSPFGIGGSDLYPAGLGPDDPLRASFVPGRNTGPGSGGMHPTFDDPLFQGPRGQGDGSGFDPQVPPGARWDPLGPGGAPRFGGGRPGGRGGGGFGGGFGRGNGFGDII</sequence>
<dbReference type="Pfam" id="PF08577">
    <property type="entry name" value="PI31_Prot_C"/>
    <property type="match status" value="1"/>
</dbReference>
<reference evidence="14" key="1">
    <citation type="submission" date="2023-06" db="EMBL/GenBank/DDBJ databases">
        <title>Genome-scale phylogeny and comparative genomics of the fungal order Sordariales.</title>
        <authorList>
            <consortium name="Lawrence Berkeley National Laboratory"/>
            <person name="Hensen N."/>
            <person name="Bonometti L."/>
            <person name="Westerberg I."/>
            <person name="Brannstrom I.O."/>
            <person name="Guillou S."/>
            <person name="Cros-Aarteil S."/>
            <person name="Calhoun S."/>
            <person name="Haridas S."/>
            <person name="Kuo A."/>
            <person name="Mondo S."/>
            <person name="Pangilinan J."/>
            <person name="Riley R."/>
            <person name="Labutti K."/>
            <person name="Andreopoulos B."/>
            <person name="Lipzen A."/>
            <person name="Chen C."/>
            <person name="Yanf M."/>
            <person name="Daum C."/>
            <person name="Ng V."/>
            <person name="Clum A."/>
            <person name="Steindorff A."/>
            <person name="Ohm R."/>
            <person name="Martin F."/>
            <person name="Silar P."/>
            <person name="Natvig D."/>
            <person name="Lalanne C."/>
            <person name="Gautier V."/>
            <person name="Ament-Velasquez S.L."/>
            <person name="Kruys A."/>
            <person name="Hutchinson M.I."/>
            <person name="Powell A.J."/>
            <person name="Barry K."/>
            <person name="Miller A.N."/>
            <person name="Grigoriev I.V."/>
            <person name="Debuchy R."/>
            <person name="Gladieux P."/>
            <person name="Thoren M.H."/>
            <person name="Johannesson H."/>
        </authorList>
    </citation>
    <scope>NUCLEOTIDE SEQUENCE</scope>
    <source>
        <strain evidence="14">PSN4</strain>
    </source>
</reference>
<dbReference type="Gene3D" id="3.40.1000.30">
    <property type="match status" value="1"/>
</dbReference>
<dbReference type="PANTHER" id="PTHR13266">
    <property type="entry name" value="PROTEASOME INHIBITOR"/>
    <property type="match status" value="1"/>
</dbReference>
<keyword evidence="5" id="KW-0963">Cytoplasm</keyword>
<dbReference type="Pfam" id="PF11566">
    <property type="entry name" value="PI31_Prot_N"/>
    <property type="match status" value="1"/>
</dbReference>
<name>A0AAJ0BC73_9PEZI</name>
<comment type="function">
    <text evidence="10">Plays an important role in control of proteasome function. Inhibits the hydrolysis of protein and peptide substrates by the 20S proteasome. Also inhibits the activation of the proteasome by the proteasome regulatory proteins PA700 and PA28.</text>
</comment>
<dbReference type="InterPro" id="IPR013886">
    <property type="entry name" value="PI31_Prot_C"/>
</dbReference>
<evidence type="ECO:0000256" key="2">
    <source>
        <dbReference type="ARBA" id="ARBA00004496"/>
    </source>
</evidence>
<keyword evidence="8 14" id="KW-0647">Proteasome</keyword>
<feature type="region of interest" description="Disordered" evidence="11">
    <location>
        <begin position="1"/>
        <end position="23"/>
    </location>
</feature>
<evidence type="ECO:0000256" key="9">
    <source>
        <dbReference type="ARBA" id="ARBA00022990"/>
    </source>
</evidence>
<dbReference type="GO" id="GO:0070628">
    <property type="term" value="F:proteasome binding"/>
    <property type="evidence" value="ECO:0007669"/>
    <property type="project" value="InterPro"/>
</dbReference>
<gene>
    <name evidence="14" type="ORF">QBC47DRAFT_380756</name>
</gene>
<feature type="domain" description="PI31 proteasome regulator C-terminal" evidence="12">
    <location>
        <begin position="320"/>
        <end position="389"/>
    </location>
</feature>
<dbReference type="AlphaFoldDB" id="A0AAJ0BC73"/>
<evidence type="ECO:0000256" key="8">
    <source>
        <dbReference type="ARBA" id="ARBA00022942"/>
    </source>
</evidence>
<dbReference type="InterPro" id="IPR045128">
    <property type="entry name" value="PI31-like"/>
</dbReference>
<feature type="compositionally biased region" description="Pro residues" evidence="11">
    <location>
        <begin position="247"/>
        <end position="258"/>
    </location>
</feature>
<keyword evidence="6" id="KW-0597">Phosphoprotein</keyword>
<dbReference type="EMBL" id="MU839833">
    <property type="protein sequence ID" value="KAK1755604.1"/>
    <property type="molecule type" value="Genomic_DNA"/>
</dbReference>
<feature type="compositionally biased region" description="Basic and acidic residues" evidence="11">
    <location>
        <begin position="224"/>
        <end position="238"/>
    </location>
</feature>
<feature type="compositionally biased region" description="Polar residues" evidence="11">
    <location>
        <begin position="1"/>
        <end position="16"/>
    </location>
</feature>
<protein>
    <submittedName>
        <fullName evidence="14">PI31 proteasome regulator N-terminal-domain-containing protein</fullName>
    </submittedName>
</protein>
<evidence type="ECO:0000256" key="1">
    <source>
        <dbReference type="ARBA" id="ARBA00004240"/>
    </source>
</evidence>
<evidence type="ECO:0000256" key="7">
    <source>
        <dbReference type="ARBA" id="ARBA00022824"/>
    </source>
</evidence>
<organism evidence="14 15">
    <name type="scientific">Echria macrotheca</name>
    <dbReference type="NCBI Taxonomy" id="438768"/>
    <lineage>
        <taxon>Eukaryota</taxon>
        <taxon>Fungi</taxon>
        <taxon>Dikarya</taxon>
        <taxon>Ascomycota</taxon>
        <taxon>Pezizomycotina</taxon>
        <taxon>Sordariomycetes</taxon>
        <taxon>Sordariomycetidae</taxon>
        <taxon>Sordariales</taxon>
        <taxon>Schizotheciaceae</taxon>
        <taxon>Echria</taxon>
    </lineage>
</organism>
<comment type="caution">
    <text evidence="14">The sequence shown here is derived from an EMBL/GenBank/DDBJ whole genome shotgun (WGS) entry which is preliminary data.</text>
</comment>
<dbReference type="GO" id="GO:0043161">
    <property type="term" value="P:proteasome-mediated ubiquitin-dependent protein catabolic process"/>
    <property type="evidence" value="ECO:0007669"/>
    <property type="project" value="InterPro"/>
</dbReference>
<dbReference type="Proteomes" id="UP001239445">
    <property type="component" value="Unassembled WGS sequence"/>
</dbReference>
<dbReference type="GO" id="GO:0000502">
    <property type="term" value="C:proteasome complex"/>
    <property type="evidence" value="ECO:0007669"/>
    <property type="project" value="UniProtKB-KW"/>
</dbReference>
<evidence type="ECO:0000259" key="13">
    <source>
        <dbReference type="Pfam" id="PF11566"/>
    </source>
</evidence>
<comment type="subcellular location">
    <subcellularLocation>
        <location evidence="2">Cytoplasm</location>
    </subcellularLocation>
    <subcellularLocation>
        <location evidence="1">Endoplasmic reticulum</location>
    </subcellularLocation>
</comment>
<keyword evidence="7" id="KW-0256">Endoplasmic reticulum</keyword>
<evidence type="ECO:0000256" key="10">
    <source>
        <dbReference type="ARBA" id="ARBA00024805"/>
    </source>
</evidence>
<keyword evidence="9" id="KW-0007">Acetylation</keyword>
<keyword evidence="4" id="KW-0488">Methylation</keyword>
<evidence type="ECO:0000256" key="5">
    <source>
        <dbReference type="ARBA" id="ARBA00022490"/>
    </source>
</evidence>
<evidence type="ECO:0000256" key="11">
    <source>
        <dbReference type="SAM" id="MobiDB-lite"/>
    </source>
</evidence>
<evidence type="ECO:0000256" key="3">
    <source>
        <dbReference type="ARBA" id="ARBA00006405"/>
    </source>
</evidence>
<evidence type="ECO:0000313" key="14">
    <source>
        <dbReference type="EMBL" id="KAK1755604.1"/>
    </source>
</evidence>
<evidence type="ECO:0000259" key="12">
    <source>
        <dbReference type="Pfam" id="PF08577"/>
    </source>
</evidence>
<comment type="similarity">
    <text evidence="3">Belongs to the proteasome inhibitor PI31 family.</text>
</comment>
<evidence type="ECO:0000256" key="6">
    <source>
        <dbReference type="ARBA" id="ARBA00022553"/>
    </source>
</evidence>
<keyword evidence="15" id="KW-1185">Reference proteome</keyword>
<feature type="domain" description="PI31 proteasome regulator N-terminal" evidence="13">
    <location>
        <begin position="48"/>
        <end position="217"/>
    </location>
</feature>
<evidence type="ECO:0000256" key="4">
    <source>
        <dbReference type="ARBA" id="ARBA00022481"/>
    </source>
</evidence>
<feature type="region of interest" description="Disordered" evidence="11">
    <location>
        <begin position="217"/>
        <end position="258"/>
    </location>
</feature>
<accession>A0AAJ0BC73</accession>
<feature type="region of interest" description="Disordered" evidence="11">
    <location>
        <begin position="325"/>
        <end position="422"/>
    </location>
</feature>
<proteinExistence type="inferred from homology"/>
<dbReference type="GO" id="GO:0004866">
    <property type="term" value="F:endopeptidase inhibitor activity"/>
    <property type="evidence" value="ECO:0007669"/>
    <property type="project" value="InterPro"/>
</dbReference>
<evidence type="ECO:0000313" key="15">
    <source>
        <dbReference type="Proteomes" id="UP001239445"/>
    </source>
</evidence>
<feature type="compositionally biased region" description="Gly residues" evidence="11">
    <location>
        <begin position="388"/>
        <end position="422"/>
    </location>
</feature>
<dbReference type="InterPro" id="IPR021625">
    <property type="entry name" value="PI31_Prot_N"/>
</dbReference>
<dbReference type="PANTHER" id="PTHR13266:SF1">
    <property type="entry name" value="PROTEASOME INHIBITOR PI31 SUBUNIT"/>
    <property type="match status" value="1"/>
</dbReference>